<protein>
    <submittedName>
        <fullName evidence="2">Uncharacterized protein</fullName>
    </submittedName>
</protein>
<feature type="compositionally biased region" description="Basic residues" evidence="1">
    <location>
        <begin position="136"/>
        <end position="172"/>
    </location>
</feature>
<gene>
    <name evidence="2" type="ORF">SNAT2548_LOCUS28443</name>
</gene>
<feature type="compositionally biased region" description="Low complexity" evidence="1">
    <location>
        <begin position="271"/>
        <end position="286"/>
    </location>
</feature>
<dbReference type="OrthoDB" id="440431at2759"/>
<keyword evidence="3" id="KW-1185">Reference proteome</keyword>
<organism evidence="2 3">
    <name type="scientific">Symbiodinium natans</name>
    <dbReference type="NCBI Taxonomy" id="878477"/>
    <lineage>
        <taxon>Eukaryota</taxon>
        <taxon>Sar</taxon>
        <taxon>Alveolata</taxon>
        <taxon>Dinophyceae</taxon>
        <taxon>Suessiales</taxon>
        <taxon>Symbiodiniaceae</taxon>
        <taxon>Symbiodinium</taxon>
    </lineage>
</organism>
<proteinExistence type="predicted"/>
<evidence type="ECO:0000313" key="3">
    <source>
        <dbReference type="Proteomes" id="UP000604046"/>
    </source>
</evidence>
<feature type="region of interest" description="Disordered" evidence="1">
    <location>
        <begin position="135"/>
        <end position="215"/>
    </location>
</feature>
<feature type="region of interest" description="Disordered" evidence="1">
    <location>
        <begin position="91"/>
        <end position="111"/>
    </location>
</feature>
<name>A0A812T3Y1_9DINO</name>
<dbReference type="EMBL" id="CAJNDS010002516">
    <property type="protein sequence ID" value="CAE7507886.1"/>
    <property type="molecule type" value="Genomic_DNA"/>
</dbReference>
<accession>A0A812T3Y1</accession>
<feature type="region of interest" description="Disordered" evidence="1">
    <location>
        <begin position="257"/>
        <end position="305"/>
    </location>
</feature>
<reference evidence="2" key="1">
    <citation type="submission" date="2021-02" db="EMBL/GenBank/DDBJ databases">
        <authorList>
            <person name="Dougan E. K."/>
            <person name="Rhodes N."/>
            <person name="Thang M."/>
            <person name="Chan C."/>
        </authorList>
    </citation>
    <scope>NUCLEOTIDE SEQUENCE</scope>
</reference>
<feature type="compositionally biased region" description="Acidic residues" evidence="1">
    <location>
        <begin position="287"/>
        <end position="305"/>
    </location>
</feature>
<comment type="caution">
    <text evidence="2">The sequence shown here is derived from an EMBL/GenBank/DDBJ whole genome shotgun (WGS) entry which is preliminary data.</text>
</comment>
<dbReference type="Proteomes" id="UP000604046">
    <property type="component" value="Unassembled WGS sequence"/>
</dbReference>
<feature type="compositionally biased region" description="Basic and acidic residues" evidence="1">
    <location>
        <begin position="183"/>
        <end position="195"/>
    </location>
</feature>
<feature type="compositionally biased region" description="Polar residues" evidence="1">
    <location>
        <begin position="260"/>
        <end position="270"/>
    </location>
</feature>
<dbReference type="AlphaFoldDB" id="A0A812T3Y1"/>
<sequence>MALNTVLGQALSRNKAHEKVDLWKEREIQDKGSRCTISLKSRKGDVVRQVTKVPEGAEVTSNVVNQFEIEREENAAKKEDELLARLANGKDPAWRPDQYLSQLKGKGPSKLKLRPQDYLRMDPELLQKVVAEYKAQKKAAKKKKKKKHKKEKRAVKKDKKNKTLAKAKKRDKRCTDTGEGIEDTSRKGVKNEHHEVKQKRRKRILLDDTGQPTGKEELEVLEVRSKITVSRKKHIVHPVDEASVAEARACEIASKLRKQASLQPTQKCQASPSTGSISSSGSSSSENEMEEVLTDEELEEDSITE</sequence>
<evidence type="ECO:0000256" key="1">
    <source>
        <dbReference type="SAM" id="MobiDB-lite"/>
    </source>
</evidence>
<evidence type="ECO:0000313" key="2">
    <source>
        <dbReference type="EMBL" id="CAE7507886.1"/>
    </source>
</evidence>